<evidence type="ECO:0000313" key="2">
    <source>
        <dbReference type="EMBL" id="CAK7228995.1"/>
    </source>
</evidence>
<proteinExistence type="predicted"/>
<dbReference type="EMBL" id="CAWUHD010000083">
    <property type="protein sequence ID" value="CAK7228995.1"/>
    <property type="molecule type" value="Genomic_DNA"/>
</dbReference>
<reference evidence="2 3" key="1">
    <citation type="submission" date="2024-01" db="EMBL/GenBank/DDBJ databases">
        <authorList>
            <person name="Allen C."/>
            <person name="Tagirdzhanova G."/>
        </authorList>
    </citation>
    <scope>NUCLEOTIDE SEQUENCE [LARGE SCALE GENOMIC DNA]</scope>
</reference>
<dbReference type="Proteomes" id="UP001642482">
    <property type="component" value="Unassembled WGS sequence"/>
</dbReference>
<sequence>MGQGALGGYTDAAPRSLQIDRSAHRANLDLVLDTAPNGDSELSDHSSTPIDDESHALDRKARIERLRRNGWQRKRFDPSRYEALRAAALAELN</sequence>
<gene>
    <name evidence="2" type="ORF">SEUCBS140593_007098</name>
</gene>
<feature type="region of interest" description="Disordered" evidence="1">
    <location>
        <begin position="34"/>
        <end position="56"/>
    </location>
</feature>
<evidence type="ECO:0000313" key="3">
    <source>
        <dbReference type="Proteomes" id="UP001642482"/>
    </source>
</evidence>
<protein>
    <submittedName>
        <fullName evidence="2">Uncharacterized protein</fullName>
    </submittedName>
</protein>
<accession>A0ABP0CCY4</accession>
<name>A0ABP0CCY4_9PEZI</name>
<evidence type="ECO:0000256" key="1">
    <source>
        <dbReference type="SAM" id="MobiDB-lite"/>
    </source>
</evidence>
<comment type="caution">
    <text evidence="2">The sequence shown here is derived from an EMBL/GenBank/DDBJ whole genome shotgun (WGS) entry which is preliminary data.</text>
</comment>
<organism evidence="2 3">
    <name type="scientific">Sporothrix eucalyptigena</name>
    <dbReference type="NCBI Taxonomy" id="1812306"/>
    <lineage>
        <taxon>Eukaryota</taxon>
        <taxon>Fungi</taxon>
        <taxon>Dikarya</taxon>
        <taxon>Ascomycota</taxon>
        <taxon>Pezizomycotina</taxon>
        <taxon>Sordariomycetes</taxon>
        <taxon>Sordariomycetidae</taxon>
        <taxon>Ophiostomatales</taxon>
        <taxon>Ophiostomataceae</taxon>
        <taxon>Sporothrix</taxon>
    </lineage>
</organism>
<keyword evidence="3" id="KW-1185">Reference proteome</keyword>